<evidence type="ECO:0000313" key="3">
    <source>
        <dbReference type="Proteomes" id="UP000245207"/>
    </source>
</evidence>
<dbReference type="Proteomes" id="UP000245207">
    <property type="component" value="Unassembled WGS sequence"/>
</dbReference>
<keyword evidence="3" id="KW-1185">Reference proteome</keyword>
<name>A0A2U1LF77_ARTAN</name>
<feature type="coiled-coil region" evidence="1">
    <location>
        <begin position="23"/>
        <end position="50"/>
    </location>
</feature>
<evidence type="ECO:0000256" key="1">
    <source>
        <dbReference type="SAM" id="Coils"/>
    </source>
</evidence>
<sequence>MKKQIEQLQAELLEAPKVLKQKIALLETSNMDLQKQLQEHQVLVESLTKQVTDTQILKQKIALLETSNMDLQKQLKERQVHVEYLTKQLTDTKQLKERQVHVEYLTKQLTDTQILKQKMALLETSNMDLRKQLKERQVHIEYLTKQLTDTQEKVPSNAASSSSHIVDEEEDLSLEALIARRPPSPKLDSLVKNTRRVIEAPSWAIDSVIEEILRGGEPKPRIPTHEELAQEPLLQFFNSADKEALKRVQLDDLQDIGLSEKQVEYIIKNAASFISSASLHLQQNMYALYLLSFPILTLELSI</sequence>
<protein>
    <submittedName>
        <fullName evidence="2">P-loop containing nucleoside triphosphate hydrolases superfamily protein</fullName>
    </submittedName>
</protein>
<accession>A0A2U1LF77</accession>
<dbReference type="GO" id="GO:0016787">
    <property type="term" value="F:hydrolase activity"/>
    <property type="evidence" value="ECO:0007669"/>
    <property type="project" value="UniProtKB-KW"/>
</dbReference>
<organism evidence="2 3">
    <name type="scientific">Artemisia annua</name>
    <name type="common">Sweet wormwood</name>
    <dbReference type="NCBI Taxonomy" id="35608"/>
    <lineage>
        <taxon>Eukaryota</taxon>
        <taxon>Viridiplantae</taxon>
        <taxon>Streptophyta</taxon>
        <taxon>Embryophyta</taxon>
        <taxon>Tracheophyta</taxon>
        <taxon>Spermatophyta</taxon>
        <taxon>Magnoliopsida</taxon>
        <taxon>eudicotyledons</taxon>
        <taxon>Gunneridae</taxon>
        <taxon>Pentapetalae</taxon>
        <taxon>asterids</taxon>
        <taxon>campanulids</taxon>
        <taxon>Asterales</taxon>
        <taxon>Asteraceae</taxon>
        <taxon>Asteroideae</taxon>
        <taxon>Anthemideae</taxon>
        <taxon>Artemisiinae</taxon>
        <taxon>Artemisia</taxon>
    </lineage>
</organism>
<keyword evidence="1" id="KW-0175">Coiled coil</keyword>
<dbReference type="AlphaFoldDB" id="A0A2U1LF77"/>
<proteinExistence type="predicted"/>
<keyword evidence="2" id="KW-0378">Hydrolase</keyword>
<evidence type="ECO:0000313" key="2">
    <source>
        <dbReference type="EMBL" id="PWA47638.1"/>
    </source>
</evidence>
<dbReference type="EMBL" id="PKPP01009716">
    <property type="protein sequence ID" value="PWA47638.1"/>
    <property type="molecule type" value="Genomic_DNA"/>
</dbReference>
<comment type="caution">
    <text evidence="2">The sequence shown here is derived from an EMBL/GenBank/DDBJ whole genome shotgun (WGS) entry which is preliminary data.</text>
</comment>
<gene>
    <name evidence="2" type="ORF">CTI12_AA495920</name>
</gene>
<dbReference type="STRING" id="35608.A0A2U1LF77"/>
<reference evidence="2 3" key="1">
    <citation type="journal article" date="2018" name="Mol. Plant">
        <title>The genome of Artemisia annua provides insight into the evolution of Asteraceae family and artemisinin biosynthesis.</title>
        <authorList>
            <person name="Shen Q."/>
            <person name="Zhang L."/>
            <person name="Liao Z."/>
            <person name="Wang S."/>
            <person name="Yan T."/>
            <person name="Shi P."/>
            <person name="Liu M."/>
            <person name="Fu X."/>
            <person name="Pan Q."/>
            <person name="Wang Y."/>
            <person name="Lv Z."/>
            <person name="Lu X."/>
            <person name="Zhang F."/>
            <person name="Jiang W."/>
            <person name="Ma Y."/>
            <person name="Chen M."/>
            <person name="Hao X."/>
            <person name="Li L."/>
            <person name="Tang Y."/>
            <person name="Lv G."/>
            <person name="Zhou Y."/>
            <person name="Sun X."/>
            <person name="Brodelius P.E."/>
            <person name="Rose J.K.C."/>
            <person name="Tang K."/>
        </authorList>
    </citation>
    <scope>NUCLEOTIDE SEQUENCE [LARGE SCALE GENOMIC DNA]</scope>
    <source>
        <strain evidence="3">cv. Huhao1</strain>
        <tissue evidence="2">Leaf</tissue>
    </source>
</reference>